<keyword evidence="3" id="KW-1185">Reference proteome</keyword>
<protein>
    <submittedName>
        <fullName evidence="2">Uncharacterized protein</fullName>
    </submittedName>
</protein>
<reference evidence="2 3" key="1">
    <citation type="submission" date="2023-03" db="EMBL/GenBank/DDBJ databases">
        <title>High-quality genome of Scylla paramamosain provides insights in environmental adaptation.</title>
        <authorList>
            <person name="Zhang L."/>
        </authorList>
    </citation>
    <scope>NUCLEOTIDE SEQUENCE [LARGE SCALE GENOMIC DNA]</scope>
    <source>
        <strain evidence="2">LZ_2023a</strain>
        <tissue evidence="2">Muscle</tissue>
    </source>
</reference>
<evidence type="ECO:0000256" key="1">
    <source>
        <dbReference type="SAM" id="MobiDB-lite"/>
    </source>
</evidence>
<proteinExistence type="predicted"/>
<dbReference type="EMBL" id="JARAKH010000030">
    <property type="protein sequence ID" value="KAK8387372.1"/>
    <property type="molecule type" value="Genomic_DNA"/>
</dbReference>
<feature type="region of interest" description="Disordered" evidence="1">
    <location>
        <begin position="1"/>
        <end position="25"/>
    </location>
</feature>
<name>A0AAW0TIJ7_SCYPA</name>
<accession>A0AAW0TIJ7</accession>
<evidence type="ECO:0000313" key="3">
    <source>
        <dbReference type="Proteomes" id="UP001487740"/>
    </source>
</evidence>
<gene>
    <name evidence="2" type="ORF">O3P69_018154</name>
</gene>
<dbReference type="AlphaFoldDB" id="A0AAW0TIJ7"/>
<sequence length="109" mass="12351">MVSRGEEEGQQLGVSSSMGGGKWEPRVQAGGGLVDIRNHLYCQPSQWLSLQHHRCRIRVLPPAIRMHQLHLVTLNLLHLTPLMTQECLQGLHQQLNQLDPIYNKLLSQS</sequence>
<dbReference type="Proteomes" id="UP001487740">
    <property type="component" value="Unassembled WGS sequence"/>
</dbReference>
<comment type="caution">
    <text evidence="2">The sequence shown here is derived from an EMBL/GenBank/DDBJ whole genome shotgun (WGS) entry which is preliminary data.</text>
</comment>
<organism evidence="2 3">
    <name type="scientific">Scylla paramamosain</name>
    <name type="common">Mud crab</name>
    <dbReference type="NCBI Taxonomy" id="85552"/>
    <lineage>
        <taxon>Eukaryota</taxon>
        <taxon>Metazoa</taxon>
        <taxon>Ecdysozoa</taxon>
        <taxon>Arthropoda</taxon>
        <taxon>Crustacea</taxon>
        <taxon>Multicrustacea</taxon>
        <taxon>Malacostraca</taxon>
        <taxon>Eumalacostraca</taxon>
        <taxon>Eucarida</taxon>
        <taxon>Decapoda</taxon>
        <taxon>Pleocyemata</taxon>
        <taxon>Brachyura</taxon>
        <taxon>Eubrachyura</taxon>
        <taxon>Portunoidea</taxon>
        <taxon>Portunidae</taxon>
        <taxon>Portuninae</taxon>
        <taxon>Scylla</taxon>
    </lineage>
</organism>
<evidence type="ECO:0000313" key="2">
    <source>
        <dbReference type="EMBL" id="KAK8387372.1"/>
    </source>
</evidence>